<dbReference type="Pfam" id="PF11952">
    <property type="entry name" value="XTBD"/>
    <property type="match status" value="1"/>
</dbReference>
<evidence type="ECO:0000313" key="2">
    <source>
        <dbReference type="EMBL" id="ARF09439.1"/>
    </source>
</evidence>
<dbReference type="PROSITE" id="PS51827">
    <property type="entry name" value="XTBD"/>
    <property type="match status" value="1"/>
</dbReference>
<proteinExistence type="predicted"/>
<organism evidence="2">
    <name type="scientific">Indivirus ILV1</name>
    <dbReference type="NCBI Taxonomy" id="1977633"/>
    <lineage>
        <taxon>Viruses</taxon>
        <taxon>Varidnaviria</taxon>
        <taxon>Bamfordvirae</taxon>
        <taxon>Nucleocytoviricota</taxon>
        <taxon>Megaviricetes</taxon>
        <taxon>Imitervirales</taxon>
        <taxon>Mimiviridae</taxon>
        <taxon>Klosneuvirinae</taxon>
        <taxon>Indivirus</taxon>
    </lineage>
</organism>
<dbReference type="EMBL" id="KY684085">
    <property type="protein sequence ID" value="ARF09439.1"/>
    <property type="molecule type" value="Genomic_DNA"/>
</dbReference>
<sequence length="80" mass="9659">MSVFRKNNRIYIVHKDPFESYEHFIMRGNFIASQEPSNDQEYENIKLYSYIYINNKFLKCSYKSEIMDKLEAMVAKCKTN</sequence>
<dbReference type="InterPro" id="IPR021859">
    <property type="entry name" value="XTBD"/>
</dbReference>
<reference evidence="2" key="1">
    <citation type="journal article" date="2017" name="Science">
        <title>Giant viruses with an expanded complement of translation system components.</title>
        <authorList>
            <person name="Schulz F."/>
            <person name="Yutin N."/>
            <person name="Ivanova N.N."/>
            <person name="Ortega D.R."/>
            <person name="Lee T.K."/>
            <person name="Vierheilig J."/>
            <person name="Daims H."/>
            <person name="Horn M."/>
            <person name="Wagner M."/>
            <person name="Jensen G.J."/>
            <person name="Kyrpides N.C."/>
            <person name="Koonin E.V."/>
            <person name="Woyke T."/>
        </authorList>
    </citation>
    <scope>NUCLEOTIDE SEQUENCE</scope>
    <source>
        <strain evidence="2">ILV1</strain>
    </source>
</reference>
<name>A0A1V0SCK0_9VIRU</name>
<evidence type="ECO:0000259" key="1">
    <source>
        <dbReference type="PROSITE" id="PS51827"/>
    </source>
</evidence>
<gene>
    <name evidence="2" type="ORF">Indivirus_1_62</name>
</gene>
<protein>
    <recommendedName>
        <fullName evidence="1">XRN2-binding (XTBD) domain-containing protein</fullName>
    </recommendedName>
</protein>
<accession>A0A1V0SCK0</accession>
<feature type="domain" description="XRN2-binding (XTBD)" evidence="1">
    <location>
        <begin position="11"/>
        <end position="80"/>
    </location>
</feature>